<dbReference type="GO" id="GO:0005615">
    <property type="term" value="C:extracellular space"/>
    <property type="evidence" value="ECO:0007669"/>
    <property type="project" value="TreeGrafter"/>
</dbReference>
<evidence type="ECO:0000313" key="1">
    <source>
        <dbReference type="EMBL" id="KAF7282249.1"/>
    </source>
</evidence>
<dbReference type="CDD" id="cd16021">
    <property type="entry name" value="ALP_like"/>
    <property type="match status" value="1"/>
</dbReference>
<dbReference type="Gene3D" id="3.40.720.10">
    <property type="entry name" value="Alkaline Phosphatase, subunit A"/>
    <property type="match status" value="1"/>
</dbReference>
<dbReference type="Pfam" id="PF02995">
    <property type="entry name" value="DUF229"/>
    <property type="match status" value="1"/>
</dbReference>
<protein>
    <recommendedName>
        <fullName evidence="3">DUF229 domain containing protein</fullName>
    </recommendedName>
</protein>
<name>A0A834IJU1_RHYFE</name>
<accession>A0A834IJU1</accession>
<dbReference type="PANTHER" id="PTHR10974">
    <property type="entry name" value="FI08016P-RELATED"/>
    <property type="match status" value="1"/>
</dbReference>
<comment type="caution">
    <text evidence="1">The sequence shown here is derived from an EMBL/GenBank/DDBJ whole genome shotgun (WGS) entry which is preliminary data.</text>
</comment>
<sequence length="566" mass="65585">MGVFSPDALKYYKILKYKPCSTKSLLTRVIKKNNVATVVVDSSSADTPTVSCCYSNVYREKSEKSPDNSIKVTDCKDFQNNVTFTSSAIMIKCKRKSSKERVYENVHAAVLIDDNIKKKMTDWNETTRPLSILFVGIDSISRLNFARSLPQTYKYVEERGWISLKGYNKMDDNTFPNLMAILTGYNQTMSYKICNPKASGFLDKCPMLWYNYRNFGYITAYAEDEASISTFNYKKKGFVMPPTDYYFRPYIMATEKLAKVTLNGMTYCTGPETAGERILNLAEEFAITFKDHPHFGFFWMNSYSHNNLNSPSMMDEKVKKLLTELEDNDVYNNTLVVFLSDHGIRFGDIRLTPTGWQEERLPFIYLSFPLWFKEKYPIYFQNFQRNVNKLTTPYDLHMTLQHILVLGGFNYTIRPSDACPQCMSLFEEIPHERACEEAGIIDHWCTCEGYIEYQVEANILQKLTTFFLDQLGKLIGSIDKEKKCDTYKIKSASTRISQRFFNKTRNHILLRITTKPVAEFETTITYYGDISVNSTLTIGDISRLDYYSSHSHCVADEYLKKYCYCK</sequence>
<proteinExistence type="predicted"/>
<dbReference type="PANTHER" id="PTHR10974:SF9">
    <property type="entry name" value="DUF229 DOMAIN CONTAINING PROTEIN-RELATED"/>
    <property type="match status" value="1"/>
</dbReference>
<dbReference type="InterPro" id="IPR017850">
    <property type="entry name" value="Alkaline_phosphatase_core_sf"/>
</dbReference>
<dbReference type="EMBL" id="JAACXV010000183">
    <property type="protein sequence ID" value="KAF7282249.1"/>
    <property type="molecule type" value="Genomic_DNA"/>
</dbReference>
<evidence type="ECO:0000313" key="2">
    <source>
        <dbReference type="Proteomes" id="UP000625711"/>
    </source>
</evidence>
<reference evidence="1" key="1">
    <citation type="submission" date="2020-08" db="EMBL/GenBank/DDBJ databases">
        <title>Genome sequencing and assembly of the red palm weevil Rhynchophorus ferrugineus.</title>
        <authorList>
            <person name="Dias G.B."/>
            <person name="Bergman C.M."/>
            <person name="Manee M."/>
        </authorList>
    </citation>
    <scope>NUCLEOTIDE SEQUENCE</scope>
    <source>
        <strain evidence="1">AA-2017</strain>
        <tissue evidence="1">Whole larva</tissue>
    </source>
</reference>
<dbReference type="SUPFAM" id="SSF53649">
    <property type="entry name" value="Alkaline phosphatase-like"/>
    <property type="match status" value="1"/>
</dbReference>
<dbReference type="OrthoDB" id="413313at2759"/>
<dbReference type="InterPro" id="IPR004245">
    <property type="entry name" value="DUF229"/>
</dbReference>
<dbReference type="FunFam" id="3.40.720.10:FF:000017">
    <property type="entry name" value="Predicted protein"/>
    <property type="match status" value="1"/>
</dbReference>
<evidence type="ECO:0008006" key="3">
    <source>
        <dbReference type="Google" id="ProtNLM"/>
    </source>
</evidence>
<organism evidence="1 2">
    <name type="scientific">Rhynchophorus ferrugineus</name>
    <name type="common">Red palm weevil</name>
    <name type="synonym">Curculio ferrugineus</name>
    <dbReference type="NCBI Taxonomy" id="354439"/>
    <lineage>
        <taxon>Eukaryota</taxon>
        <taxon>Metazoa</taxon>
        <taxon>Ecdysozoa</taxon>
        <taxon>Arthropoda</taxon>
        <taxon>Hexapoda</taxon>
        <taxon>Insecta</taxon>
        <taxon>Pterygota</taxon>
        <taxon>Neoptera</taxon>
        <taxon>Endopterygota</taxon>
        <taxon>Coleoptera</taxon>
        <taxon>Polyphaga</taxon>
        <taxon>Cucujiformia</taxon>
        <taxon>Curculionidae</taxon>
        <taxon>Dryophthorinae</taxon>
        <taxon>Rhynchophorus</taxon>
    </lineage>
</organism>
<dbReference type="AlphaFoldDB" id="A0A834IJU1"/>
<keyword evidence="2" id="KW-1185">Reference proteome</keyword>
<gene>
    <name evidence="1" type="ORF">GWI33_003047</name>
</gene>
<dbReference type="Proteomes" id="UP000625711">
    <property type="component" value="Unassembled WGS sequence"/>
</dbReference>